<feature type="domain" description="HipA-like C-terminal" evidence="4">
    <location>
        <begin position="139"/>
        <end position="352"/>
    </location>
</feature>
<dbReference type="RefSeq" id="WP_128985650.1">
    <property type="nucleotide sequence ID" value="NZ_PDJZ01000002.1"/>
</dbReference>
<evidence type="ECO:0000256" key="1">
    <source>
        <dbReference type="ARBA" id="ARBA00010164"/>
    </source>
</evidence>
<feature type="domain" description="HipA N-terminal subdomain 1" evidence="5">
    <location>
        <begin position="5"/>
        <end position="91"/>
    </location>
</feature>
<dbReference type="Proteomes" id="UP000290870">
    <property type="component" value="Unassembled WGS sequence"/>
</dbReference>
<comment type="similarity">
    <text evidence="1">Belongs to the HipA Ser/Thr kinase family.</text>
</comment>
<comment type="caution">
    <text evidence="6">The sequence shown here is derived from an EMBL/GenBank/DDBJ whole genome shotgun (WGS) entry which is preliminary data.</text>
</comment>
<reference evidence="6 7" key="1">
    <citation type="submission" date="2017-10" db="EMBL/GenBank/DDBJ databases">
        <title>Genomics of the genus Arcobacter.</title>
        <authorList>
            <person name="Perez-Cataluna A."/>
            <person name="Figueras M.J."/>
        </authorList>
    </citation>
    <scope>NUCLEOTIDE SEQUENCE [LARGE SCALE GENOMIC DNA]</scope>
    <source>
        <strain evidence="6 7">F26</strain>
    </source>
</reference>
<organism evidence="6 7">
    <name type="scientific">Arcobacter cloacae</name>
    <dbReference type="NCBI Taxonomy" id="1054034"/>
    <lineage>
        <taxon>Bacteria</taxon>
        <taxon>Pseudomonadati</taxon>
        <taxon>Campylobacterota</taxon>
        <taxon>Epsilonproteobacteria</taxon>
        <taxon>Campylobacterales</taxon>
        <taxon>Arcobacteraceae</taxon>
        <taxon>Arcobacter</taxon>
    </lineage>
</organism>
<dbReference type="InterPro" id="IPR017508">
    <property type="entry name" value="HipA_N1"/>
</dbReference>
<keyword evidence="3 6" id="KW-0418">Kinase</keyword>
<protein>
    <submittedName>
        <fullName evidence="6">Phosphatidylinositol kinase</fullName>
    </submittedName>
</protein>
<dbReference type="InterPro" id="IPR012893">
    <property type="entry name" value="HipA-like_C"/>
</dbReference>
<dbReference type="Pfam" id="PF07804">
    <property type="entry name" value="HipA_C"/>
    <property type="match status" value="1"/>
</dbReference>
<evidence type="ECO:0000259" key="4">
    <source>
        <dbReference type="Pfam" id="PF07804"/>
    </source>
</evidence>
<dbReference type="PANTHER" id="PTHR37419:SF1">
    <property type="entry name" value="SERINE_THREONINE-PROTEIN KINASE TOXIN HIPA"/>
    <property type="match status" value="1"/>
</dbReference>
<dbReference type="EMBL" id="PDJZ01000002">
    <property type="protein sequence ID" value="RXJ85426.1"/>
    <property type="molecule type" value="Genomic_DNA"/>
</dbReference>
<evidence type="ECO:0000256" key="2">
    <source>
        <dbReference type="ARBA" id="ARBA00022679"/>
    </source>
</evidence>
<name>A0A4Q0ZNT8_9BACT</name>
<dbReference type="InterPro" id="IPR052028">
    <property type="entry name" value="HipA_Ser/Thr_kinase"/>
</dbReference>
<dbReference type="AlphaFoldDB" id="A0A4Q0ZNT8"/>
<evidence type="ECO:0000313" key="7">
    <source>
        <dbReference type="Proteomes" id="UP000290870"/>
    </source>
</evidence>
<evidence type="ECO:0000259" key="5">
    <source>
        <dbReference type="Pfam" id="PF13657"/>
    </source>
</evidence>
<dbReference type="Pfam" id="PF13657">
    <property type="entry name" value="Couple_hipA"/>
    <property type="match status" value="1"/>
</dbReference>
<evidence type="ECO:0000256" key="3">
    <source>
        <dbReference type="ARBA" id="ARBA00022777"/>
    </source>
</evidence>
<keyword evidence="2" id="KW-0808">Transferase</keyword>
<proteinExistence type="inferred from homology"/>
<dbReference type="GO" id="GO:0005829">
    <property type="term" value="C:cytosol"/>
    <property type="evidence" value="ECO:0007669"/>
    <property type="project" value="TreeGrafter"/>
</dbReference>
<gene>
    <name evidence="6" type="ORF">CRU90_02280</name>
</gene>
<sequence length="404" mass="47531">MKDIKVIINNHEVGNLFFEKEKNQYGFNYTQDFKPISLIMPYKSSTYIWHYKLHPIFDMNMPEGYLFEIFKKYLTKEYGYIDDFLVFSHICSNIQSRLSYKSFVNQKEFLSLDINEVLQNDSQDTFTKIVTTFLDKNAISGVQPKSLALLKDKESLSTKEYIIKTWGEEYPQLALNEYFCLKAIEKIGVKIPNIQLSKNNKFLLVERFNYDKENDTFLGFEEILTLLGKNKDEKYSGSYEQVAKVIYSITTNKLEDIKSFYKVVIMNYLLKNGDAHLKNFGILYNDDFSRIWFSPAYDVVNTVVYFYKDKPALTMSGKKVWLGKKELVKFGMQNCYLSESEAINIYENCIEVLKDSIEELEKYITTNKEFEEIGQKMIDSWKLSLSQKTQKEIPLETIRNWTAN</sequence>
<accession>A0A4Q0ZNT8</accession>
<evidence type="ECO:0000313" key="6">
    <source>
        <dbReference type="EMBL" id="RXJ85426.1"/>
    </source>
</evidence>
<dbReference type="PANTHER" id="PTHR37419">
    <property type="entry name" value="SERINE/THREONINE-PROTEIN KINASE TOXIN HIPA"/>
    <property type="match status" value="1"/>
</dbReference>
<dbReference type="Gene3D" id="1.10.1070.20">
    <property type="match status" value="1"/>
</dbReference>
<dbReference type="OrthoDB" id="9805913at2"/>
<dbReference type="GO" id="GO:0004674">
    <property type="term" value="F:protein serine/threonine kinase activity"/>
    <property type="evidence" value="ECO:0007669"/>
    <property type="project" value="TreeGrafter"/>
</dbReference>